<name>A0AAE6ES22_BACFG</name>
<protein>
    <submittedName>
        <fullName evidence="1">Uncharacterized protein</fullName>
    </submittedName>
</protein>
<dbReference type="RefSeq" id="WP_032535560.1">
    <property type="nucleotide sequence ID" value="NZ_CP036546.1"/>
</dbReference>
<organism evidence="1 2">
    <name type="scientific">Bacteroides fragilis</name>
    <dbReference type="NCBI Taxonomy" id="817"/>
    <lineage>
        <taxon>Bacteria</taxon>
        <taxon>Pseudomonadati</taxon>
        <taxon>Bacteroidota</taxon>
        <taxon>Bacteroidia</taxon>
        <taxon>Bacteroidales</taxon>
        <taxon>Bacteroidaceae</taxon>
        <taxon>Bacteroides</taxon>
    </lineage>
</organism>
<accession>A0AAE6ES22</accession>
<gene>
    <name evidence="1" type="ORF">EC80_004265</name>
</gene>
<dbReference type="AlphaFoldDB" id="A0AAE6ES22"/>
<reference evidence="1 2" key="1">
    <citation type="submission" date="2019-03" db="EMBL/GenBank/DDBJ databases">
        <title>Complete genome assembly of MDR B. fragilis.</title>
        <authorList>
            <person name="Sydenham T.V."/>
            <person name="Hasman H."/>
            <person name="Justesen U.S."/>
        </authorList>
    </citation>
    <scope>NUCLEOTIDE SEQUENCE [LARGE SCALE GENOMIC DNA]</scope>
    <source>
        <strain evidence="1 2">DCMSKEJBY0001B</strain>
    </source>
</reference>
<sequence length="60" mass="6966">MLGIIIFPLFRDRSEDKSPSFRLSSSDRVYLFFYFLISGWMGCTGACSKYLRLPDDDSFP</sequence>
<dbReference type="EMBL" id="CP036546">
    <property type="protein sequence ID" value="QCQ44112.1"/>
    <property type="molecule type" value="Genomic_DNA"/>
</dbReference>
<evidence type="ECO:0000313" key="2">
    <source>
        <dbReference type="Proteomes" id="UP000036847"/>
    </source>
</evidence>
<proteinExistence type="predicted"/>
<evidence type="ECO:0000313" key="1">
    <source>
        <dbReference type="EMBL" id="QCQ44112.1"/>
    </source>
</evidence>
<dbReference type="Proteomes" id="UP000036847">
    <property type="component" value="Chromosome"/>
</dbReference>